<accession>A0A933L388</accession>
<dbReference type="Gene3D" id="3.20.20.190">
    <property type="entry name" value="Phosphatidylinositol (PI) phosphodiesterase"/>
    <property type="match status" value="1"/>
</dbReference>
<protein>
    <submittedName>
        <fullName evidence="1">Glycerophosphodiester phosphodiesterase</fullName>
    </submittedName>
</protein>
<gene>
    <name evidence="1" type="ORF">HY834_06970</name>
</gene>
<evidence type="ECO:0000313" key="2">
    <source>
        <dbReference type="Proteomes" id="UP000782610"/>
    </source>
</evidence>
<name>A0A933L388_9HYPH</name>
<dbReference type="GO" id="GO:0006629">
    <property type="term" value="P:lipid metabolic process"/>
    <property type="evidence" value="ECO:0007669"/>
    <property type="project" value="InterPro"/>
</dbReference>
<dbReference type="InterPro" id="IPR017946">
    <property type="entry name" value="PLC-like_Pdiesterase_TIM-brl"/>
</dbReference>
<dbReference type="SUPFAM" id="SSF51695">
    <property type="entry name" value="PLC-like phosphodiesterases"/>
    <property type="match status" value="1"/>
</dbReference>
<dbReference type="Proteomes" id="UP000782610">
    <property type="component" value="Unassembled WGS sequence"/>
</dbReference>
<sequence length="280" mass="29847">MTDPVRVTRDGHETYFKWHRARRRAGDPGFTGKRILEGMGLGASVEVDLVRCAGGGFAVLHDHLSIAHETTGQGTALSHTADELRALHLRGNDGEPIADRVMLLDDLCALLARTPPHADARLQLDYKENQAPLDATAIAAFAGAVRPVAPHMILSSGEAESVALLTGATPELHVGYDPCHGDAIAQLMTTRDFAGFTEAAVADSPRAEMIYLACPLVLAADDAGFDIVAAFHTAGRRVDAYTIKTADETTHPIADRLLALRVDQITTDDPEGLANMLGEA</sequence>
<reference evidence="1" key="1">
    <citation type="submission" date="2020-07" db="EMBL/GenBank/DDBJ databases">
        <title>Huge and variable diversity of episymbiotic CPR bacteria and DPANN archaea in groundwater ecosystems.</title>
        <authorList>
            <person name="He C.Y."/>
            <person name="Keren R."/>
            <person name="Whittaker M."/>
            <person name="Farag I.F."/>
            <person name="Doudna J."/>
            <person name="Cate J.H.D."/>
            <person name="Banfield J.F."/>
        </authorList>
    </citation>
    <scope>NUCLEOTIDE SEQUENCE</scope>
    <source>
        <strain evidence="1">NC_groundwater_1586_Pr3_B-0.1um_66_15</strain>
    </source>
</reference>
<dbReference type="GO" id="GO:0008081">
    <property type="term" value="F:phosphoric diester hydrolase activity"/>
    <property type="evidence" value="ECO:0007669"/>
    <property type="project" value="InterPro"/>
</dbReference>
<evidence type="ECO:0000313" key="1">
    <source>
        <dbReference type="EMBL" id="MBI4921475.1"/>
    </source>
</evidence>
<organism evidence="1 2">
    <name type="scientific">Devosia nanyangense</name>
    <dbReference type="NCBI Taxonomy" id="1228055"/>
    <lineage>
        <taxon>Bacteria</taxon>
        <taxon>Pseudomonadati</taxon>
        <taxon>Pseudomonadota</taxon>
        <taxon>Alphaproteobacteria</taxon>
        <taxon>Hyphomicrobiales</taxon>
        <taxon>Devosiaceae</taxon>
        <taxon>Devosia</taxon>
    </lineage>
</organism>
<dbReference type="EMBL" id="JACRAF010000020">
    <property type="protein sequence ID" value="MBI4921475.1"/>
    <property type="molecule type" value="Genomic_DNA"/>
</dbReference>
<proteinExistence type="predicted"/>
<dbReference type="AlphaFoldDB" id="A0A933L388"/>
<comment type="caution">
    <text evidence="1">The sequence shown here is derived from an EMBL/GenBank/DDBJ whole genome shotgun (WGS) entry which is preliminary data.</text>
</comment>